<accession>A0A7J7KGM7</accession>
<protein>
    <submittedName>
        <fullName evidence="2">Uncharacterized protein</fullName>
    </submittedName>
</protein>
<keyword evidence="3" id="KW-1185">Reference proteome</keyword>
<evidence type="ECO:0000313" key="2">
    <source>
        <dbReference type="EMBL" id="KAF6037407.1"/>
    </source>
</evidence>
<organism evidence="2 3">
    <name type="scientific">Bugula neritina</name>
    <name type="common">Brown bryozoan</name>
    <name type="synonym">Sertularia neritina</name>
    <dbReference type="NCBI Taxonomy" id="10212"/>
    <lineage>
        <taxon>Eukaryota</taxon>
        <taxon>Metazoa</taxon>
        <taxon>Spiralia</taxon>
        <taxon>Lophotrochozoa</taxon>
        <taxon>Bryozoa</taxon>
        <taxon>Gymnolaemata</taxon>
        <taxon>Cheilostomatida</taxon>
        <taxon>Flustrina</taxon>
        <taxon>Buguloidea</taxon>
        <taxon>Bugulidae</taxon>
        <taxon>Bugula</taxon>
    </lineage>
</organism>
<evidence type="ECO:0000256" key="1">
    <source>
        <dbReference type="SAM" id="MobiDB-lite"/>
    </source>
</evidence>
<name>A0A7J7KGM7_BUGNE</name>
<gene>
    <name evidence="2" type="ORF">EB796_004286</name>
</gene>
<dbReference type="EMBL" id="VXIV02000577">
    <property type="protein sequence ID" value="KAF6037407.1"/>
    <property type="molecule type" value="Genomic_DNA"/>
</dbReference>
<proteinExistence type="predicted"/>
<sequence>MWQLEPGLSKEQDNTHSNKLGTRNLPTLGEEWIVSGMETKRVKLKIKLTGDEEDDSTASDSVLYQVFFIMIIPNLRGNGYIPAGPLIDLRRERLTGYAYQNQRQNYYNAKPHAFPSFIARPWFNLPVEDCAYSQCPVLNVNNNPELSLQAAYLSPDYPNVFYVGLACLTMPITKIISAKISASVHGISGFRQENMEVSTWTAIHYYRLNFLDSGPENISSRYEYPDMDGKEKYPFDSFKDLACAPC</sequence>
<evidence type="ECO:0000313" key="3">
    <source>
        <dbReference type="Proteomes" id="UP000593567"/>
    </source>
</evidence>
<reference evidence="2" key="1">
    <citation type="submission" date="2020-06" db="EMBL/GenBank/DDBJ databases">
        <title>Draft genome of Bugula neritina, a colonial animal packing powerful symbionts and potential medicines.</title>
        <authorList>
            <person name="Rayko M."/>
        </authorList>
    </citation>
    <scope>NUCLEOTIDE SEQUENCE [LARGE SCALE GENOMIC DNA]</scope>
    <source>
        <strain evidence="2">Kwan_BN1</strain>
    </source>
</reference>
<dbReference type="AlphaFoldDB" id="A0A7J7KGM7"/>
<comment type="caution">
    <text evidence="2">The sequence shown here is derived from an EMBL/GenBank/DDBJ whole genome shotgun (WGS) entry which is preliminary data.</text>
</comment>
<feature type="region of interest" description="Disordered" evidence="1">
    <location>
        <begin position="1"/>
        <end position="23"/>
    </location>
</feature>
<dbReference type="Proteomes" id="UP000593567">
    <property type="component" value="Unassembled WGS sequence"/>
</dbReference>